<name>A0A4V2UUF6_9FIRM</name>
<keyword evidence="3" id="KW-1185">Reference proteome</keyword>
<evidence type="ECO:0000313" key="3">
    <source>
        <dbReference type="Proteomes" id="UP000294567"/>
    </source>
</evidence>
<organism evidence="2 3">
    <name type="scientific">Keratinibaculum paraultunense</name>
    <dbReference type="NCBI Taxonomy" id="1278232"/>
    <lineage>
        <taxon>Bacteria</taxon>
        <taxon>Bacillati</taxon>
        <taxon>Bacillota</taxon>
        <taxon>Tissierellia</taxon>
        <taxon>Tissierellales</taxon>
        <taxon>Tepidimicrobiaceae</taxon>
        <taxon>Keratinibaculum</taxon>
    </lineage>
</organism>
<protein>
    <recommendedName>
        <fullName evidence="1">DUF8052 domain-containing protein</fullName>
    </recommendedName>
</protein>
<dbReference type="RefSeq" id="WP_132026923.1">
    <property type="nucleotide sequence ID" value="NZ_CP068564.1"/>
</dbReference>
<accession>A0A4V2UUF6</accession>
<reference evidence="2 3" key="1">
    <citation type="submission" date="2019-03" db="EMBL/GenBank/DDBJ databases">
        <title>Genomic Encyclopedia of Type Strains, Phase IV (KMG-IV): sequencing the most valuable type-strain genomes for metagenomic binning, comparative biology and taxonomic classification.</title>
        <authorList>
            <person name="Goeker M."/>
        </authorList>
    </citation>
    <scope>NUCLEOTIDE SEQUENCE [LARGE SCALE GENOMIC DNA]</scope>
    <source>
        <strain evidence="2 3">DSM 26752</strain>
    </source>
</reference>
<dbReference type="AlphaFoldDB" id="A0A4V2UUF6"/>
<comment type="caution">
    <text evidence="2">The sequence shown here is derived from an EMBL/GenBank/DDBJ whole genome shotgun (WGS) entry which is preliminary data.</text>
</comment>
<evidence type="ECO:0000313" key="2">
    <source>
        <dbReference type="EMBL" id="TCS90593.1"/>
    </source>
</evidence>
<sequence>MDFDAYLNIIKKRFEKNFDLIDNYNIDDYKFDLFAKYNFRLEKYVLTKKMVVYALENNEYCLIKTFDALDKYDFNRYINTLVKAIDILVNPTQEHMSSIITGVIVVKNKPSNYVINTVKKFKYHKGFLFGFRGWVDIRLILVAIDDEYIVTNKKGKEVKEVYSL</sequence>
<dbReference type="Proteomes" id="UP000294567">
    <property type="component" value="Unassembled WGS sequence"/>
</dbReference>
<dbReference type="OrthoDB" id="2836917at2"/>
<dbReference type="Pfam" id="PF26226">
    <property type="entry name" value="DUF8052"/>
    <property type="match status" value="1"/>
</dbReference>
<proteinExistence type="predicted"/>
<evidence type="ECO:0000259" key="1">
    <source>
        <dbReference type="Pfam" id="PF26226"/>
    </source>
</evidence>
<gene>
    <name evidence="2" type="ORF">EDD65_104136</name>
</gene>
<dbReference type="EMBL" id="SMAE01000004">
    <property type="protein sequence ID" value="TCS90593.1"/>
    <property type="molecule type" value="Genomic_DNA"/>
</dbReference>
<dbReference type="InterPro" id="IPR058365">
    <property type="entry name" value="DUF8052"/>
</dbReference>
<feature type="domain" description="DUF8052" evidence="1">
    <location>
        <begin position="4"/>
        <end position="163"/>
    </location>
</feature>